<evidence type="ECO:0008006" key="4">
    <source>
        <dbReference type="Google" id="ProtNLM"/>
    </source>
</evidence>
<reference evidence="2 3" key="1">
    <citation type="submission" date="2019-03" db="EMBL/GenBank/DDBJ databases">
        <title>First draft genome of Liparis tanakae, snailfish: a comprehensive survey of snailfish specific genes.</title>
        <authorList>
            <person name="Kim W."/>
            <person name="Song I."/>
            <person name="Jeong J.-H."/>
            <person name="Kim D."/>
            <person name="Kim S."/>
            <person name="Ryu S."/>
            <person name="Song J.Y."/>
            <person name="Lee S.K."/>
        </authorList>
    </citation>
    <scope>NUCLEOTIDE SEQUENCE [LARGE SCALE GENOMIC DNA]</scope>
    <source>
        <tissue evidence="2">Muscle</tissue>
    </source>
</reference>
<keyword evidence="3" id="KW-1185">Reference proteome</keyword>
<name>A0A4Z2H7J9_9TELE</name>
<dbReference type="AlphaFoldDB" id="A0A4Z2H7J9"/>
<accession>A0A4Z2H7J9</accession>
<evidence type="ECO:0000313" key="2">
    <source>
        <dbReference type="EMBL" id="TNN60792.1"/>
    </source>
</evidence>
<dbReference type="Proteomes" id="UP000314294">
    <property type="component" value="Unassembled WGS sequence"/>
</dbReference>
<keyword evidence="1" id="KW-0732">Signal</keyword>
<evidence type="ECO:0000313" key="3">
    <source>
        <dbReference type="Proteomes" id="UP000314294"/>
    </source>
</evidence>
<proteinExistence type="predicted"/>
<gene>
    <name evidence="2" type="ORF">EYF80_028962</name>
</gene>
<dbReference type="EMBL" id="SRLO01000327">
    <property type="protein sequence ID" value="TNN60792.1"/>
    <property type="molecule type" value="Genomic_DNA"/>
</dbReference>
<protein>
    <recommendedName>
        <fullName evidence="4">Secreted protein</fullName>
    </recommendedName>
</protein>
<organism evidence="2 3">
    <name type="scientific">Liparis tanakae</name>
    <name type="common">Tanaka's snailfish</name>
    <dbReference type="NCBI Taxonomy" id="230148"/>
    <lineage>
        <taxon>Eukaryota</taxon>
        <taxon>Metazoa</taxon>
        <taxon>Chordata</taxon>
        <taxon>Craniata</taxon>
        <taxon>Vertebrata</taxon>
        <taxon>Euteleostomi</taxon>
        <taxon>Actinopterygii</taxon>
        <taxon>Neopterygii</taxon>
        <taxon>Teleostei</taxon>
        <taxon>Neoteleostei</taxon>
        <taxon>Acanthomorphata</taxon>
        <taxon>Eupercaria</taxon>
        <taxon>Perciformes</taxon>
        <taxon>Cottioidei</taxon>
        <taxon>Cottales</taxon>
        <taxon>Liparidae</taxon>
        <taxon>Liparis</taxon>
    </lineage>
</organism>
<sequence>MCEFLCSSSVVLGRWLLWRAAMAASRNQAAFSGVGARSSDWFWSWRTCEWRKVYHAPQFSAVLGFFSIMRAGGDRQIKKTDTHARRSWSACTRVRVTQFGVSEAEDAAIGSVHHRLDHLCNRPRTHLRLATGRRKG</sequence>
<feature type="signal peptide" evidence="1">
    <location>
        <begin position="1"/>
        <end position="23"/>
    </location>
</feature>
<evidence type="ECO:0000256" key="1">
    <source>
        <dbReference type="SAM" id="SignalP"/>
    </source>
</evidence>
<feature type="chain" id="PRO_5021252233" description="Secreted protein" evidence="1">
    <location>
        <begin position="24"/>
        <end position="136"/>
    </location>
</feature>
<comment type="caution">
    <text evidence="2">The sequence shown here is derived from an EMBL/GenBank/DDBJ whole genome shotgun (WGS) entry which is preliminary data.</text>
</comment>